<dbReference type="PROSITE" id="PS51257">
    <property type="entry name" value="PROKAR_LIPOPROTEIN"/>
    <property type="match status" value="1"/>
</dbReference>
<evidence type="ECO:0000313" key="3">
    <source>
        <dbReference type="Proteomes" id="UP000292372"/>
    </source>
</evidence>
<dbReference type="RefSeq" id="WP_130937235.1">
    <property type="nucleotide sequence ID" value="NZ_BMEE01000003.1"/>
</dbReference>
<evidence type="ECO:0000256" key="1">
    <source>
        <dbReference type="SAM" id="SignalP"/>
    </source>
</evidence>
<keyword evidence="3" id="KW-1185">Reference proteome</keyword>
<dbReference type="AlphaFoldDB" id="A0A4Q9FPG7"/>
<gene>
    <name evidence="2" type="ORF">EYD46_11205</name>
</gene>
<feature type="signal peptide" evidence="1">
    <location>
        <begin position="1"/>
        <end position="24"/>
    </location>
</feature>
<dbReference type="EMBL" id="SIRS01000004">
    <property type="protein sequence ID" value="TBN15683.1"/>
    <property type="molecule type" value="Genomic_DNA"/>
</dbReference>
<reference evidence="2 3" key="1">
    <citation type="journal article" date="2015" name="Int. J. Syst. Evol. Microbiol.">
        <title>Hyunsoonleella pacifica sp. nov., isolated from seawater of South Pacific Gyre.</title>
        <authorList>
            <person name="Gao X."/>
            <person name="Zhang Z."/>
            <person name="Dai X."/>
            <person name="Zhang X.H."/>
        </authorList>
    </citation>
    <scope>NUCLEOTIDE SEQUENCE [LARGE SCALE GENOMIC DNA]</scope>
    <source>
        <strain evidence="2 3">SW033</strain>
    </source>
</reference>
<evidence type="ECO:0000313" key="2">
    <source>
        <dbReference type="EMBL" id="TBN15683.1"/>
    </source>
</evidence>
<comment type="caution">
    <text evidence="2">The sequence shown here is derived from an EMBL/GenBank/DDBJ whole genome shotgun (WGS) entry which is preliminary data.</text>
</comment>
<evidence type="ECO:0008006" key="4">
    <source>
        <dbReference type="Google" id="ProtNLM"/>
    </source>
</evidence>
<sequence length="191" mass="20853">MLNKTLKQLTLLFLVVLATLSCEKSDDEMDTSGDLLGDWELISYTSNGSTTATVQDNTLTSSFTSKALNIDYIITFSENPNRAITENGSFDVELISSVNGVNSTETTTISDINSEAGWSRNGNIITFTEDFASFNTNAPVIDEDLSTNPDYIIEELTNTSLILSTSASEQINSSGVDFDINLSLRLTFTRI</sequence>
<proteinExistence type="predicted"/>
<dbReference type="Proteomes" id="UP000292372">
    <property type="component" value="Unassembled WGS sequence"/>
</dbReference>
<name>A0A4Q9FPG7_9FLAO</name>
<dbReference type="OrthoDB" id="1447167at2"/>
<protein>
    <recommendedName>
        <fullName evidence="4">Lipocalin-like domain-containing protein</fullName>
    </recommendedName>
</protein>
<accession>A0A4Q9FPG7</accession>
<organism evidence="2 3">
    <name type="scientific">Hyunsoonleella pacifica</name>
    <dbReference type="NCBI Taxonomy" id="1080224"/>
    <lineage>
        <taxon>Bacteria</taxon>
        <taxon>Pseudomonadati</taxon>
        <taxon>Bacteroidota</taxon>
        <taxon>Flavobacteriia</taxon>
        <taxon>Flavobacteriales</taxon>
        <taxon>Flavobacteriaceae</taxon>
    </lineage>
</organism>
<feature type="chain" id="PRO_5020722730" description="Lipocalin-like domain-containing protein" evidence="1">
    <location>
        <begin position="25"/>
        <end position="191"/>
    </location>
</feature>
<keyword evidence="1" id="KW-0732">Signal</keyword>